<dbReference type="AlphaFoldDB" id="A0A410P354"/>
<dbReference type="InterPro" id="IPR011701">
    <property type="entry name" value="MFS"/>
</dbReference>
<feature type="transmembrane region" description="Helical" evidence="6">
    <location>
        <begin position="246"/>
        <end position="266"/>
    </location>
</feature>
<name>A0A410P354_VELA1</name>
<dbReference type="SUPFAM" id="SSF103473">
    <property type="entry name" value="MFS general substrate transporter"/>
    <property type="match status" value="1"/>
</dbReference>
<sequence>MDRKAAMRFILMMGLVSLFGDISYEGARAMTGPYLAFLGASAVTVGFVSGLGEFLGYGLRLVSGVAADKTRAYWPLTFLGYGLILAIPCLAFTGSWQIAALFIILERAGKAVRSPARDALLSYATKQVGRGWGFAVHEAMDQIGAVAGPLIFAAVLFWKNNFRLGFGILFIPTLLTILSLIFAKSYGRAPEDFETPRDPQPQPAQEAKLAPAYWHYAAFSCLCVAGLVNFQIISYHWKVHALLLDAWIPLVYALTMAVDGVAALAVGKAYDRWGFKTLGLVPIVTLLVPFFVFLPSSAASTVVVAVLWGIVMGMHETIMRAAIADLTHIQKRGFGYGFFNTIYGGAWFLGSFTVGALYGLNIRFVLLFVVVLELAAFAVFWKFLRRAPR</sequence>
<dbReference type="PANTHER" id="PTHR42688">
    <property type="entry name" value="CONSERVED PROTEIN"/>
    <property type="match status" value="1"/>
</dbReference>
<gene>
    <name evidence="7" type="ORF">BU251_01995</name>
</gene>
<feature type="transmembrane region" description="Helical" evidence="6">
    <location>
        <begin position="336"/>
        <end position="358"/>
    </location>
</feature>
<dbReference type="EMBL" id="CP019384">
    <property type="protein sequence ID" value="QAT16586.1"/>
    <property type="molecule type" value="Genomic_DNA"/>
</dbReference>
<dbReference type="CDD" id="cd17370">
    <property type="entry name" value="MFS_MJ1317_like"/>
    <property type="match status" value="1"/>
</dbReference>
<reference evidence="7 8" key="1">
    <citation type="submission" date="2017-01" db="EMBL/GenBank/DDBJ databases">
        <title>First insights into the biology of 'candidatus Vampirococcus archaeovorus'.</title>
        <authorList>
            <person name="Kizina J."/>
            <person name="Jordan S."/>
            <person name="Stueber K."/>
            <person name="Reinhardt R."/>
            <person name="Harder J."/>
        </authorList>
    </citation>
    <scope>NUCLEOTIDE SEQUENCE [LARGE SCALE GENOMIC DNA]</scope>
    <source>
        <strain evidence="7 8">LiM</strain>
    </source>
</reference>
<keyword evidence="8" id="KW-1185">Reference proteome</keyword>
<proteinExistence type="predicted"/>
<keyword evidence="5 6" id="KW-0472">Membrane</keyword>
<dbReference type="OrthoDB" id="9803985at2"/>
<feature type="transmembrane region" description="Helical" evidence="6">
    <location>
        <begin position="273"/>
        <end position="292"/>
    </location>
</feature>
<dbReference type="Gene3D" id="1.20.1250.20">
    <property type="entry name" value="MFS general substrate transporter like domains"/>
    <property type="match status" value="2"/>
</dbReference>
<organism evidence="7 8">
    <name type="scientific">Velamenicoccus archaeovorus</name>
    <dbReference type="NCBI Taxonomy" id="1930593"/>
    <lineage>
        <taxon>Bacteria</taxon>
        <taxon>Pseudomonadati</taxon>
        <taxon>Candidatus Omnitrophota</taxon>
        <taxon>Candidatus Velamenicoccus</taxon>
    </lineage>
</organism>
<feature type="transmembrane region" description="Helical" evidence="6">
    <location>
        <begin position="6"/>
        <end position="24"/>
    </location>
</feature>
<evidence type="ECO:0000313" key="8">
    <source>
        <dbReference type="Proteomes" id="UP000287243"/>
    </source>
</evidence>
<evidence type="ECO:0000256" key="2">
    <source>
        <dbReference type="ARBA" id="ARBA00022475"/>
    </source>
</evidence>
<dbReference type="Proteomes" id="UP000287243">
    <property type="component" value="Chromosome"/>
</dbReference>
<evidence type="ECO:0000313" key="7">
    <source>
        <dbReference type="EMBL" id="QAT16586.1"/>
    </source>
</evidence>
<dbReference type="RefSeq" id="WP_128699222.1">
    <property type="nucleotide sequence ID" value="NZ_CP019384.1"/>
</dbReference>
<evidence type="ECO:0000256" key="1">
    <source>
        <dbReference type="ARBA" id="ARBA00004651"/>
    </source>
</evidence>
<dbReference type="KEGG" id="vai:BU251_01995"/>
<feature type="transmembrane region" description="Helical" evidence="6">
    <location>
        <begin position="139"/>
        <end position="158"/>
    </location>
</feature>
<feature type="transmembrane region" description="Helical" evidence="6">
    <location>
        <begin position="164"/>
        <end position="183"/>
    </location>
</feature>
<keyword evidence="3 6" id="KW-0812">Transmembrane</keyword>
<accession>A0A410P354</accession>
<evidence type="ECO:0000256" key="3">
    <source>
        <dbReference type="ARBA" id="ARBA00022692"/>
    </source>
</evidence>
<dbReference type="GO" id="GO:0022857">
    <property type="term" value="F:transmembrane transporter activity"/>
    <property type="evidence" value="ECO:0007669"/>
    <property type="project" value="InterPro"/>
</dbReference>
<feature type="transmembrane region" description="Helical" evidence="6">
    <location>
        <begin position="213"/>
        <end position="234"/>
    </location>
</feature>
<dbReference type="InterPro" id="IPR052425">
    <property type="entry name" value="Uncharacterized_MFS-type"/>
</dbReference>
<keyword evidence="4 6" id="KW-1133">Transmembrane helix</keyword>
<dbReference type="Pfam" id="PF07690">
    <property type="entry name" value="MFS_1"/>
    <property type="match status" value="1"/>
</dbReference>
<feature type="transmembrane region" description="Helical" evidence="6">
    <location>
        <begin position="36"/>
        <end position="58"/>
    </location>
</feature>
<dbReference type="PANTHER" id="PTHR42688:SF1">
    <property type="entry name" value="BLR5212 PROTEIN"/>
    <property type="match status" value="1"/>
</dbReference>
<protein>
    <submittedName>
        <fullName evidence="7">MFS transporter</fullName>
    </submittedName>
</protein>
<comment type="subcellular location">
    <subcellularLocation>
        <location evidence="1">Cell membrane</location>
        <topology evidence="1">Multi-pass membrane protein</topology>
    </subcellularLocation>
</comment>
<evidence type="ECO:0000256" key="6">
    <source>
        <dbReference type="SAM" id="Phobius"/>
    </source>
</evidence>
<keyword evidence="2" id="KW-1003">Cell membrane</keyword>
<evidence type="ECO:0000256" key="5">
    <source>
        <dbReference type="ARBA" id="ARBA00023136"/>
    </source>
</evidence>
<feature type="transmembrane region" description="Helical" evidence="6">
    <location>
        <begin position="78"/>
        <end position="105"/>
    </location>
</feature>
<dbReference type="GO" id="GO:0005886">
    <property type="term" value="C:plasma membrane"/>
    <property type="evidence" value="ECO:0007669"/>
    <property type="project" value="UniProtKB-SubCell"/>
</dbReference>
<dbReference type="InterPro" id="IPR036259">
    <property type="entry name" value="MFS_trans_sf"/>
</dbReference>
<feature type="transmembrane region" description="Helical" evidence="6">
    <location>
        <begin position="364"/>
        <end position="384"/>
    </location>
</feature>
<evidence type="ECO:0000256" key="4">
    <source>
        <dbReference type="ARBA" id="ARBA00022989"/>
    </source>
</evidence>